<dbReference type="EMBL" id="LXQA010722589">
    <property type="protein sequence ID" value="MCI67732.1"/>
    <property type="molecule type" value="Genomic_DNA"/>
</dbReference>
<comment type="caution">
    <text evidence="1">The sequence shown here is derived from an EMBL/GenBank/DDBJ whole genome shotgun (WGS) entry which is preliminary data.</text>
</comment>
<dbReference type="Proteomes" id="UP000265520">
    <property type="component" value="Unassembled WGS sequence"/>
</dbReference>
<organism evidence="1 2">
    <name type="scientific">Trifolium medium</name>
    <dbReference type="NCBI Taxonomy" id="97028"/>
    <lineage>
        <taxon>Eukaryota</taxon>
        <taxon>Viridiplantae</taxon>
        <taxon>Streptophyta</taxon>
        <taxon>Embryophyta</taxon>
        <taxon>Tracheophyta</taxon>
        <taxon>Spermatophyta</taxon>
        <taxon>Magnoliopsida</taxon>
        <taxon>eudicotyledons</taxon>
        <taxon>Gunneridae</taxon>
        <taxon>Pentapetalae</taxon>
        <taxon>rosids</taxon>
        <taxon>fabids</taxon>
        <taxon>Fabales</taxon>
        <taxon>Fabaceae</taxon>
        <taxon>Papilionoideae</taxon>
        <taxon>50 kb inversion clade</taxon>
        <taxon>NPAAA clade</taxon>
        <taxon>Hologalegina</taxon>
        <taxon>IRL clade</taxon>
        <taxon>Trifolieae</taxon>
        <taxon>Trifolium</taxon>
    </lineage>
</organism>
<reference evidence="1 2" key="1">
    <citation type="journal article" date="2018" name="Front. Plant Sci.">
        <title>Red Clover (Trifolium pratense) and Zigzag Clover (T. medium) - A Picture of Genomic Similarities and Differences.</title>
        <authorList>
            <person name="Dluhosova J."/>
            <person name="Istvanek J."/>
            <person name="Nedelnik J."/>
            <person name="Repkova J."/>
        </authorList>
    </citation>
    <scope>NUCLEOTIDE SEQUENCE [LARGE SCALE GENOMIC DNA]</scope>
    <source>
        <strain evidence="2">cv. 10/8</strain>
        <tissue evidence="1">Leaf</tissue>
    </source>
</reference>
<name>A0A392U343_9FABA</name>
<evidence type="ECO:0000313" key="1">
    <source>
        <dbReference type="EMBL" id="MCI67732.1"/>
    </source>
</evidence>
<protein>
    <submittedName>
        <fullName evidence="1">Uncharacterized protein</fullName>
    </submittedName>
</protein>
<evidence type="ECO:0000313" key="2">
    <source>
        <dbReference type="Proteomes" id="UP000265520"/>
    </source>
</evidence>
<accession>A0A392U343</accession>
<sequence length="27" mass="2635">GFGVSRCSDGGYGVVPCTIHGVPILSG</sequence>
<keyword evidence="2" id="KW-1185">Reference proteome</keyword>
<proteinExistence type="predicted"/>
<dbReference type="AlphaFoldDB" id="A0A392U343"/>
<feature type="non-terminal residue" evidence="1">
    <location>
        <position position="1"/>
    </location>
</feature>